<name>A0A212U1C4_9BURK</name>
<keyword evidence="2" id="KW-0479">Metal-binding</keyword>
<dbReference type="InterPro" id="IPR046799">
    <property type="entry name" value="ROXA-like_wH"/>
</dbReference>
<protein>
    <submittedName>
        <fullName evidence="7">50S ribosomal protein L16 3-hydroxylase</fullName>
    </submittedName>
</protein>
<dbReference type="RefSeq" id="WP_243383413.1">
    <property type="nucleotide sequence ID" value="NZ_FYEX01000002.1"/>
</dbReference>
<evidence type="ECO:0000256" key="2">
    <source>
        <dbReference type="ARBA" id="ARBA00022723"/>
    </source>
</evidence>
<dbReference type="Gene3D" id="3.40.366.30">
    <property type="entry name" value="50S ribosomal protein L16 arginine hydroxylase, Chain A, Domain 2"/>
    <property type="match status" value="1"/>
</dbReference>
<evidence type="ECO:0000256" key="3">
    <source>
        <dbReference type="ARBA" id="ARBA00022964"/>
    </source>
</evidence>
<evidence type="ECO:0000259" key="6">
    <source>
        <dbReference type="PROSITE" id="PS51184"/>
    </source>
</evidence>
<feature type="domain" description="JmjC" evidence="6">
    <location>
        <begin position="133"/>
        <end position="260"/>
    </location>
</feature>
<dbReference type="InterPro" id="IPR039994">
    <property type="entry name" value="NO66-like"/>
</dbReference>
<gene>
    <name evidence="7" type="ORF">SAMN06295916_1465</name>
</gene>
<evidence type="ECO:0000256" key="4">
    <source>
        <dbReference type="ARBA" id="ARBA00023002"/>
    </source>
</evidence>
<dbReference type="Pfam" id="PF20514">
    <property type="entry name" value="WHD_ROXA"/>
    <property type="match status" value="1"/>
</dbReference>
<keyword evidence="5" id="KW-0408">Iron</keyword>
<organism evidence="7 8">
    <name type="scientific">Polynucleobacter victoriensis</name>
    <dbReference type="NCBI Taxonomy" id="2049319"/>
    <lineage>
        <taxon>Bacteria</taxon>
        <taxon>Pseudomonadati</taxon>
        <taxon>Pseudomonadota</taxon>
        <taxon>Betaproteobacteria</taxon>
        <taxon>Burkholderiales</taxon>
        <taxon>Burkholderiaceae</taxon>
        <taxon>Polynucleobacter</taxon>
    </lineage>
</organism>
<evidence type="ECO:0000313" key="7">
    <source>
        <dbReference type="EMBL" id="SNC72042.1"/>
    </source>
</evidence>
<keyword evidence="3" id="KW-0223">Dioxygenase</keyword>
<dbReference type="PANTHER" id="PTHR13096:SF8">
    <property type="entry name" value="RIBOSOMAL OXYGENASE 1"/>
    <property type="match status" value="1"/>
</dbReference>
<accession>A0A212U1C4</accession>
<comment type="cofactor">
    <cofactor evidence="1">
        <name>Fe(2+)</name>
        <dbReference type="ChEBI" id="CHEBI:29033"/>
    </cofactor>
</comment>
<dbReference type="InterPro" id="IPR003347">
    <property type="entry name" value="JmjC_dom"/>
</dbReference>
<dbReference type="GO" id="GO:0005840">
    <property type="term" value="C:ribosome"/>
    <property type="evidence" value="ECO:0007669"/>
    <property type="project" value="UniProtKB-KW"/>
</dbReference>
<dbReference type="Gene3D" id="2.60.120.650">
    <property type="entry name" value="Cupin"/>
    <property type="match status" value="1"/>
</dbReference>
<dbReference type="SUPFAM" id="SSF51197">
    <property type="entry name" value="Clavaminate synthase-like"/>
    <property type="match status" value="1"/>
</dbReference>
<evidence type="ECO:0000313" key="8">
    <source>
        <dbReference type="Proteomes" id="UP000197215"/>
    </source>
</evidence>
<sequence>MKPPIKMLRQPAYQPPYQPPQAPHPLPINEAWALLGGMSPKRFMKEYWQKKPLLVRGAIPAFNLAKQSGQELASPLSMADLAKLASQKNVESRLIQSKPWSLGHGPFTRDQIPALNQKDWTLLVQGVNGHHPAAKTVMSWFRFIPEARLDDLMISIAGPNGGVGPHVDSYDVFLLQMAGRRQWRISNQKDLSLKDGLPLKILKNFKATDDWVLEPGDMLYLPPNMAHDGIALDAGCQTWSVGFRVPTYKELVNEILWRTTEALENDPKLSKLYTDPHQAATLDPALVPDELVKVIQNQLNAITWSKSDVSCTLAAVLSEPKPQVIFTPPSPSLNFAEFKKALKSHALTLSPLSKALYDKDFLYLNGESMSDSEAEDWEFWCHLAQTHTLPATMASRLAGLLDHADNPWFEAYQSGWLGLANC</sequence>
<evidence type="ECO:0000256" key="5">
    <source>
        <dbReference type="ARBA" id="ARBA00023004"/>
    </source>
</evidence>
<keyword evidence="8" id="KW-1185">Reference proteome</keyword>
<dbReference type="Pfam" id="PF08007">
    <property type="entry name" value="JmjC_2"/>
    <property type="match status" value="1"/>
</dbReference>
<dbReference type="PANTHER" id="PTHR13096">
    <property type="entry name" value="MINA53 MYC INDUCED NUCLEAR ANTIGEN"/>
    <property type="match status" value="1"/>
</dbReference>
<dbReference type="GO" id="GO:0046872">
    <property type="term" value="F:metal ion binding"/>
    <property type="evidence" value="ECO:0007669"/>
    <property type="project" value="UniProtKB-KW"/>
</dbReference>
<keyword evidence="7" id="KW-0687">Ribonucleoprotein</keyword>
<keyword evidence="7" id="KW-0689">Ribosomal protein</keyword>
<dbReference type="AlphaFoldDB" id="A0A212U1C4"/>
<dbReference type="Proteomes" id="UP000197215">
    <property type="component" value="Unassembled WGS sequence"/>
</dbReference>
<evidence type="ECO:0000256" key="1">
    <source>
        <dbReference type="ARBA" id="ARBA00001954"/>
    </source>
</evidence>
<dbReference type="GO" id="GO:0016706">
    <property type="term" value="F:2-oxoglutarate-dependent dioxygenase activity"/>
    <property type="evidence" value="ECO:0007669"/>
    <property type="project" value="TreeGrafter"/>
</dbReference>
<proteinExistence type="predicted"/>
<keyword evidence="4" id="KW-0560">Oxidoreductase</keyword>
<dbReference type="PROSITE" id="PS51184">
    <property type="entry name" value="JMJC"/>
    <property type="match status" value="1"/>
</dbReference>
<reference evidence="7 8" key="1">
    <citation type="submission" date="2017-06" db="EMBL/GenBank/DDBJ databases">
        <authorList>
            <person name="Kim H.J."/>
            <person name="Triplett B.A."/>
        </authorList>
    </citation>
    <scope>NUCLEOTIDE SEQUENCE [LARGE SCALE GENOMIC DNA]</scope>
    <source>
        <strain evidence="7 8">MWH-VicM1</strain>
    </source>
</reference>
<dbReference type="EMBL" id="FYEX01000002">
    <property type="protein sequence ID" value="SNC72042.1"/>
    <property type="molecule type" value="Genomic_DNA"/>
</dbReference>